<gene>
    <name evidence="2" type="ORF">RhiXN_06783</name>
</gene>
<proteinExistence type="predicted"/>
<dbReference type="RefSeq" id="XP_043182031.1">
    <property type="nucleotide sequence ID" value="XM_043326599.1"/>
</dbReference>
<sequence length="392" mass="42014">MPESSSLDLVVQAKPFTELTPVSLNMMTISRADPTAQLIHVLTLLVRNRTRASSIALAPDDSTNPRVQLVVSLPPLDISTMRLLALIVPATALLPYVLAQVQVWGGSSSSVGSMWWNDLDWAHYMRGRKQLHLDQPILQPVPARISTTDIGAASYPTTSTITTTTTNSPSCTPSPRGALQPRATGPPLLLSMDGQQGHISKKTGIAMQLFLDPSQREDDEAYHLLTPAFVFLSYVAAQTTTVAPPVTTGCAPTATGALKPRSTGPPIVALDGWAKGSYLQKAQGSDAAILGSASTRGWYLTSGAIRLIYWAVPWGCDPYLILNIKPATTSYKPLAFEVVGTKFDWGFNGSNNTITSNGSNIFITCSDGALYFQTGSDFPSGNCTTTRLKIDQ</sequence>
<evidence type="ECO:0000313" key="2">
    <source>
        <dbReference type="EMBL" id="QRW21794.1"/>
    </source>
</evidence>
<dbReference type="AlphaFoldDB" id="A0A8H8SXW0"/>
<accession>A0A8H8SXW0</accession>
<dbReference type="EMBL" id="CP059664">
    <property type="protein sequence ID" value="QRW21794.1"/>
    <property type="molecule type" value="Genomic_DNA"/>
</dbReference>
<organism evidence="2 3">
    <name type="scientific">Rhizoctonia solani</name>
    <dbReference type="NCBI Taxonomy" id="456999"/>
    <lineage>
        <taxon>Eukaryota</taxon>
        <taxon>Fungi</taxon>
        <taxon>Dikarya</taxon>
        <taxon>Basidiomycota</taxon>
        <taxon>Agaricomycotina</taxon>
        <taxon>Agaricomycetes</taxon>
        <taxon>Cantharellales</taxon>
        <taxon>Ceratobasidiaceae</taxon>
        <taxon>Rhizoctonia</taxon>
    </lineage>
</organism>
<evidence type="ECO:0000313" key="3">
    <source>
        <dbReference type="Proteomes" id="UP000650533"/>
    </source>
</evidence>
<protein>
    <submittedName>
        <fullName evidence="2">Fungal cellulose binding domain protein</fullName>
    </submittedName>
</protein>
<feature type="region of interest" description="Disordered" evidence="1">
    <location>
        <begin position="156"/>
        <end position="178"/>
    </location>
</feature>
<feature type="compositionally biased region" description="Low complexity" evidence="1">
    <location>
        <begin position="156"/>
        <end position="175"/>
    </location>
</feature>
<dbReference type="Proteomes" id="UP000650533">
    <property type="component" value="Chromosome 7"/>
</dbReference>
<reference evidence="2" key="1">
    <citation type="submission" date="2020-05" db="EMBL/GenBank/DDBJ databases">
        <title>Evolutionary and genomic comparisons of hybrid uninucleate and nonhybrid Rhizoctonia fungi.</title>
        <authorList>
            <person name="Li C."/>
            <person name="Chen X."/>
        </authorList>
    </citation>
    <scope>NUCLEOTIDE SEQUENCE</scope>
    <source>
        <strain evidence="2">AG-1 IA</strain>
    </source>
</reference>
<evidence type="ECO:0000256" key="1">
    <source>
        <dbReference type="SAM" id="MobiDB-lite"/>
    </source>
</evidence>
<dbReference type="GeneID" id="67029062"/>
<dbReference type="KEGG" id="rsx:RhiXN_06783"/>
<name>A0A8H8SXW0_9AGAM</name>